<protein>
    <submittedName>
        <fullName evidence="1">Uncharacterized protein</fullName>
    </submittedName>
</protein>
<evidence type="ECO:0000313" key="2">
    <source>
        <dbReference type="Proteomes" id="UP000430146"/>
    </source>
</evidence>
<dbReference type="EMBL" id="CACSIP010000002">
    <property type="protein sequence ID" value="CAA0089364.1"/>
    <property type="molecule type" value="Genomic_DNA"/>
</dbReference>
<sequence>MNCYDDPQDDRAMLVISFCPGISQWPIVATEGGEWPMLDLTCQSAPVGAPTCIGQLLSSTTLFARTPTALQVRKTPGAGHATASASIHR</sequence>
<keyword evidence="2" id="KW-1185">Reference proteome</keyword>
<reference evidence="1 2" key="1">
    <citation type="submission" date="2019-11" db="EMBL/GenBank/DDBJ databases">
        <authorList>
            <person name="Holert J."/>
        </authorList>
    </citation>
    <scope>NUCLEOTIDE SEQUENCE [LARGE SCALE GENOMIC DNA]</scope>
    <source>
        <strain evidence="1">BC8_1</strain>
    </source>
</reference>
<name>A0A5S9NHE2_MYCVN</name>
<organism evidence="1 2">
    <name type="scientific">Mycolicibacterium vanbaalenii</name>
    <name type="common">Mycobacterium vanbaalenii</name>
    <dbReference type="NCBI Taxonomy" id="110539"/>
    <lineage>
        <taxon>Bacteria</taxon>
        <taxon>Bacillati</taxon>
        <taxon>Actinomycetota</taxon>
        <taxon>Actinomycetes</taxon>
        <taxon>Mycobacteriales</taxon>
        <taxon>Mycobacteriaceae</taxon>
        <taxon>Mycolicibacterium</taxon>
    </lineage>
</organism>
<dbReference type="Proteomes" id="UP000430146">
    <property type="component" value="Unassembled WGS sequence"/>
</dbReference>
<evidence type="ECO:0000313" key="1">
    <source>
        <dbReference type="EMBL" id="CAA0089364.1"/>
    </source>
</evidence>
<accession>A0A5S9NHE2</accession>
<gene>
    <name evidence="1" type="ORF">AELLOGFF_02537</name>
</gene>
<proteinExistence type="predicted"/>
<dbReference type="AlphaFoldDB" id="A0A5S9NHE2"/>